<accession>A0ABY4MAV7</accession>
<feature type="transmembrane region" description="Helical" evidence="1">
    <location>
        <begin position="6"/>
        <end position="24"/>
    </location>
</feature>
<sequence>MSEGWTILGVILAVVVAFIGRAFVQSVKEGIRRDLIALGDIQPTAEMIATLSSTATHGFAPPLAEGRRYPYGWLWWRAWIGADGQAERDMGWALTYRRARKAAGLPVDWRSTGSEFVIAPGRTGLSPATLDDRTNASRGQWR</sequence>
<dbReference type="Proteomes" id="UP000830115">
    <property type="component" value="Chromosome"/>
</dbReference>
<keyword evidence="1" id="KW-0472">Membrane</keyword>
<dbReference type="EMBL" id="CP086322">
    <property type="protein sequence ID" value="UQA94830.1"/>
    <property type="molecule type" value="Genomic_DNA"/>
</dbReference>
<dbReference type="RefSeq" id="WP_248865682.1">
    <property type="nucleotide sequence ID" value="NZ_CP086322.1"/>
</dbReference>
<keyword evidence="1" id="KW-1133">Transmembrane helix</keyword>
<organism evidence="2 3">
    <name type="scientific">Streptomyces halobius</name>
    <dbReference type="NCBI Taxonomy" id="2879846"/>
    <lineage>
        <taxon>Bacteria</taxon>
        <taxon>Bacillati</taxon>
        <taxon>Actinomycetota</taxon>
        <taxon>Actinomycetes</taxon>
        <taxon>Kitasatosporales</taxon>
        <taxon>Streptomycetaceae</taxon>
        <taxon>Streptomyces</taxon>
    </lineage>
</organism>
<keyword evidence="3" id="KW-1185">Reference proteome</keyword>
<evidence type="ECO:0000313" key="3">
    <source>
        <dbReference type="Proteomes" id="UP000830115"/>
    </source>
</evidence>
<name>A0ABY4MAV7_9ACTN</name>
<keyword evidence="1" id="KW-0812">Transmembrane</keyword>
<reference evidence="2" key="1">
    <citation type="submission" date="2021-10" db="EMBL/GenBank/DDBJ databases">
        <title>Streptomyces nigrumlapis sp.nov.,an antimicrobial producing actinobacterium isolated from Black Gobi rocks.</title>
        <authorList>
            <person name="Wen Y."/>
            <person name="Zhang W."/>
            <person name="Liu X.G."/>
        </authorList>
    </citation>
    <scope>NUCLEOTIDE SEQUENCE</scope>
    <source>
        <strain evidence="2">ST13-2-2</strain>
    </source>
</reference>
<evidence type="ECO:0000256" key="1">
    <source>
        <dbReference type="SAM" id="Phobius"/>
    </source>
</evidence>
<protein>
    <submittedName>
        <fullName evidence="2">Uncharacterized protein</fullName>
    </submittedName>
</protein>
<evidence type="ECO:0000313" key="2">
    <source>
        <dbReference type="EMBL" id="UQA94830.1"/>
    </source>
</evidence>
<gene>
    <name evidence="2" type="ORF">K9S39_25880</name>
</gene>
<proteinExistence type="predicted"/>